<evidence type="ECO:0000256" key="9">
    <source>
        <dbReference type="ARBA" id="ARBA00023180"/>
    </source>
</evidence>
<keyword evidence="7" id="KW-0677">Repeat</keyword>
<dbReference type="Gene3D" id="2.10.25.160">
    <property type="entry name" value="Granulin"/>
    <property type="match status" value="6"/>
</dbReference>
<evidence type="ECO:0000256" key="13">
    <source>
        <dbReference type="ARBA" id="ARBA00059698"/>
    </source>
</evidence>
<feature type="domain" description="Granulins" evidence="17">
    <location>
        <begin position="165"/>
        <end position="178"/>
    </location>
</feature>
<dbReference type="PANTHER" id="PTHR12274">
    <property type="entry name" value="GRANULIN"/>
    <property type="match status" value="1"/>
</dbReference>
<dbReference type="InterPro" id="IPR000118">
    <property type="entry name" value="Granulin"/>
</dbReference>
<comment type="subcellular location">
    <subcellularLocation>
        <location evidence="1">Lysosome</location>
    </subcellularLocation>
    <subcellularLocation>
        <location evidence="2">Secreted</location>
    </subcellularLocation>
</comment>
<evidence type="ECO:0000256" key="12">
    <source>
        <dbReference type="ARBA" id="ARBA00058126"/>
    </source>
</evidence>
<dbReference type="SUPFAM" id="SSF57277">
    <property type="entry name" value="Granulin repeat"/>
    <property type="match status" value="5"/>
</dbReference>
<proteinExistence type="inferred from homology"/>
<evidence type="ECO:0000256" key="4">
    <source>
        <dbReference type="ARBA" id="ARBA00022514"/>
    </source>
</evidence>
<dbReference type="Pfam" id="PF00396">
    <property type="entry name" value="Granulin"/>
    <property type="match status" value="6"/>
</dbReference>
<dbReference type="Proteomes" id="UP000694725">
    <property type="component" value="Unplaced"/>
</dbReference>
<dbReference type="FunFam" id="2.10.25.160:FF:000001">
    <property type="entry name" value="Granulin precursor"/>
    <property type="match status" value="2"/>
</dbReference>
<comment type="function">
    <text evidence="11">Inhibits epithelial cell proliferation and induces epithelial cells to secrete IL-8.</text>
</comment>
<evidence type="ECO:0000256" key="1">
    <source>
        <dbReference type="ARBA" id="ARBA00004371"/>
    </source>
</evidence>
<comment type="similarity">
    <text evidence="3">Belongs to the granulin family.</text>
</comment>
<dbReference type="FunFam" id="2.10.25.160:FF:000004">
    <property type="entry name" value="Granulin precursor"/>
    <property type="match status" value="1"/>
</dbReference>
<evidence type="ECO:0000256" key="2">
    <source>
        <dbReference type="ARBA" id="ARBA00004613"/>
    </source>
</evidence>
<evidence type="ECO:0000313" key="19">
    <source>
        <dbReference type="Proteomes" id="UP000694727"/>
    </source>
</evidence>
<dbReference type="AlphaFoldDB" id="A0A8D0SGD6"/>
<protein>
    <recommendedName>
        <fullName evidence="14">Progranulin</fullName>
    </recommendedName>
    <alternativeName>
        <fullName evidence="15">Acrogranin</fullName>
    </alternativeName>
    <alternativeName>
        <fullName evidence="16">Proepithelin</fullName>
    </alternativeName>
</protein>
<keyword evidence="5" id="KW-0964">Secreted</keyword>
<evidence type="ECO:0000256" key="6">
    <source>
        <dbReference type="ARBA" id="ARBA00022729"/>
    </source>
</evidence>
<dbReference type="PANTHER" id="PTHR12274:SF3">
    <property type="entry name" value="PROGRANULIN"/>
    <property type="match status" value="1"/>
</dbReference>
<accession>A0A8D0SGD6</accession>
<dbReference type="GO" id="GO:0005764">
    <property type="term" value="C:lysosome"/>
    <property type="evidence" value="ECO:0007669"/>
    <property type="project" value="UniProtKB-SubCell"/>
</dbReference>
<name>A0A8D0SGD6_PIG</name>
<comment type="function">
    <text evidence="12">Secreted protein that acts as a key regulator of lysosomal function and as a growth factor involved in inflammation, wound healing and cell proliferation. Regulates protein trafficking to lysosomes, and also the activity of lysosomal enzymes. Also facilitates the acidification of lysosomes, causing degradation of mature CTSD by CTSB. In addition, functions as a wound-related growth factor that acts directly on dermal fibroblasts and endothelial cells to promote division, migration and the formation of capillary-like tubule structures. Also promotes epithelial cell proliferation by blocking TNF-mediated neutrophil activation preventing release of oxidants and proteases. Moreover, modulates inflammation in neurons by preserving neurons survival, axonal outgrowth and neuronal integrity.</text>
</comment>
<dbReference type="InterPro" id="IPR037277">
    <property type="entry name" value="Granulin_sf"/>
</dbReference>
<dbReference type="InterPro" id="IPR039036">
    <property type="entry name" value="Granulin_fam"/>
</dbReference>
<dbReference type="Ensembl" id="ENSSSCT00065107166.1">
    <property type="protein sequence ID" value="ENSSSCP00065047755.1"/>
    <property type="gene ID" value="ENSSSCG00065077138.1"/>
</dbReference>
<evidence type="ECO:0000259" key="17">
    <source>
        <dbReference type="PROSITE" id="PS00799"/>
    </source>
</evidence>
<comment type="function">
    <text evidence="13">Stabilizes CTSD through interaction with CTSD leading to maintain its aspartic-type peptidase activity.</text>
</comment>
<evidence type="ECO:0000313" key="18">
    <source>
        <dbReference type="Ensembl" id="ENSSSCP00025031336.1"/>
    </source>
</evidence>
<feature type="domain" description="Granulins" evidence="17">
    <location>
        <begin position="307"/>
        <end position="320"/>
    </location>
</feature>
<keyword evidence="4" id="KW-0202">Cytokine</keyword>
<feature type="domain" description="Granulins" evidence="17">
    <location>
        <begin position="231"/>
        <end position="244"/>
    </location>
</feature>
<evidence type="ECO:0000256" key="10">
    <source>
        <dbReference type="ARBA" id="ARBA00023228"/>
    </source>
</evidence>
<keyword evidence="6" id="KW-0732">Signal</keyword>
<dbReference type="Proteomes" id="UP000694727">
    <property type="component" value="Unplaced"/>
</dbReference>
<feature type="domain" description="Granulins" evidence="17">
    <location>
        <begin position="461"/>
        <end position="474"/>
    </location>
</feature>
<dbReference type="Ensembl" id="ENSSSCT00025072372.1">
    <property type="protein sequence ID" value="ENSSSCP00025031336.1"/>
    <property type="gene ID" value="ENSSSCG00025052211.1"/>
</dbReference>
<evidence type="ECO:0000256" key="11">
    <source>
        <dbReference type="ARBA" id="ARBA00056087"/>
    </source>
</evidence>
<evidence type="ECO:0000256" key="5">
    <source>
        <dbReference type="ARBA" id="ARBA00022525"/>
    </source>
</evidence>
<keyword evidence="8" id="KW-1015">Disulfide bond</keyword>
<dbReference type="GO" id="GO:0005615">
    <property type="term" value="C:extracellular space"/>
    <property type="evidence" value="ECO:0007669"/>
    <property type="project" value="UniProtKB-KW"/>
</dbReference>
<evidence type="ECO:0000256" key="16">
    <source>
        <dbReference type="ARBA" id="ARBA00081961"/>
    </source>
</evidence>
<feature type="domain" description="Granulins" evidence="17">
    <location>
        <begin position="533"/>
        <end position="546"/>
    </location>
</feature>
<evidence type="ECO:0000256" key="7">
    <source>
        <dbReference type="ARBA" id="ARBA00022737"/>
    </source>
</evidence>
<reference evidence="18" key="1">
    <citation type="submission" date="2025-05" db="UniProtKB">
        <authorList>
            <consortium name="Ensembl"/>
        </authorList>
    </citation>
    <scope>IDENTIFICATION</scope>
</reference>
<evidence type="ECO:0000256" key="8">
    <source>
        <dbReference type="ARBA" id="ARBA00023157"/>
    </source>
</evidence>
<evidence type="ECO:0000256" key="15">
    <source>
        <dbReference type="ARBA" id="ARBA00081408"/>
    </source>
</evidence>
<organism evidence="18 19">
    <name type="scientific">Sus scrofa</name>
    <name type="common">Pig</name>
    <dbReference type="NCBI Taxonomy" id="9823"/>
    <lineage>
        <taxon>Eukaryota</taxon>
        <taxon>Metazoa</taxon>
        <taxon>Chordata</taxon>
        <taxon>Craniata</taxon>
        <taxon>Vertebrata</taxon>
        <taxon>Euteleostomi</taxon>
        <taxon>Mammalia</taxon>
        <taxon>Eutheria</taxon>
        <taxon>Laurasiatheria</taxon>
        <taxon>Artiodactyla</taxon>
        <taxon>Suina</taxon>
        <taxon>Suidae</taxon>
        <taxon>Sus</taxon>
    </lineage>
</organism>
<evidence type="ECO:0000256" key="3">
    <source>
        <dbReference type="ARBA" id="ARBA00010093"/>
    </source>
</evidence>
<sequence length="574" mass="62396">MCSGQHLCSRVYMRRKLNLRPHTFLPAWMGYSWGDSGSLGAGAWGWGSDWLQREGPSELKLVAKSLLLFCRWTMWTLVSWVALVTGLVAGTQCPDGQLCPVACCLDPGGASYSCCNPVPDKWPKALSQHLGVPCKTKAQCPPGHSCILTTNETSNCCPFPEAVSCRDGLHCCPQGFHCSADGWSCLRRPDTKPSDDILCPNSQFHCPNSSTCCTMLDGSWGCCPMPQASCCGDKVHCCPHGTSCDLAHSRCLTVTNTHPMAKIPSQETIKTAVQCPDAESQCHNNSTCCKLSSGKYGCCPLPNATCCSDHIHCCPHGFVCDPVKKKCFSKENEAIDFFTKLPAHSVQEVKCDTEVSCPDDYTCCRLQSGKWGCCPFVQAVCCSDHQYCCPKGHTCVGKGHCKRKKDMVTGLNKMPTRRASASQPGNTTGCDQHTSCPVGQTCCPSLSKGWACCQLPHAVCCEDRQHCCPAGYTCNVKARTCEKEEDSALPATHLARVGDVACGERRFCHNNYTCCRDSLGGWACCPYRQGICCADGRHCCPAGFRCGARGTKCLHKEALRWDAPLRDPAPRQLL</sequence>
<evidence type="ECO:0000256" key="14">
    <source>
        <dbReference type="ARBA" id="ARBA00072161"/>
    </source>
</evidence>
<keyword evidence="9" id="KW-0325">Glycoprotein</keyword>
<keyword evidence="10" id="KW-0458">Lysosome</keyword>
<dbReference type="PROSITE" id="PS00799">
    <property type="entry name" value="GRANULINS"/>
    <property type="match status" value="5"/>
</dbReference>
<dbReference type="SMART" id="SM00277">
    <property type="entry name" value="GRAN"/>
    <property type="match status" value="6"/>
</dbReference>
<dbReference type="GO" id="GO:0005125">
    <property type="term" value="F:cytokine activity"/>
    <property type="evidence" value="ECO:0007669"/>
    <property type="project" value="UniProtKB-KW"/>
</dbReference>